<reference evidence="4" key="1">
    <citation type="journal article" date="2019" name="Int. J. Syst. Evol. Microbiol.">
        <title>The Global Catalogue of Microorganisms (GCM) 10K type strain sequencing project: providing services to taxonomists for standard genome sequencing and annotation.</title>
        <authorList>
            <consortium name="The Broad Institute Genomics Platform"/>
            <consortium name="The Broad Institute Genome Sequencing Center for Infectious Disease"/>
            <person name="Wu L."/>
            <person name="Ma J."/>
        </authorList>
    </citation>
    <scope>NUCLEOTIDE SEQUENCE [LARGE SCALE GENOMIC DNA]</scope>
    <source>
        <strain evidence="4">JCM 4087</strain>
    </source>
</reference>
<comment type="caution">
    <text evidence="3">The sequence shown here is derived from an EMBL/GenBank/DDBJ whole genome shotgun (WGS) entry which is preliminary data.</text>
</comment>
<keyword evidence="4" id="KW-1185">Reference proteome</keyword>
<name>A0ABW1EH55_9BACT</name>
<dbReference type="InterPro" id="IPR013538">
    <property type="entry name" value="ASHA1/2-like_C"/>
</dbReference>
<dbReference type="InterPro" id="IPR023393">
    <property type="entry name" value="START-like_dom_sf"/>
</dbReference>
<dbReference type="Proteomes" id="UP001596091">
    <property type="component" value="Unassembled WGS sequence"/>
</dbReference>
<comment type="similarity">
    <text evidence="1">Belongs to the AHA1 family.</text>
</comment>
<protein>
    <submittedName>
        <fullName evidence="3">SRPBCC domain-containing protein</fullName>
    </submittedName>
</protein>
<dbReference type="PANTHER" id="PTHR36929:SF5">
    <property type="entry name" value="BLR6751 PROTEIN"/>
    <property type="match status" value="1"/>
</dbReference>
<dbReference type="SUPFAM" id="SSF55961">
    <property type="entry name" value="Bet v1-like"/>
    <property type="match status" value="2"/>
</dbReference>
<proteinExistence type="inferred from homology"/>
<evidence type="ECO:0000313" key="3">
    <source>
        <dbReference type="EMBL" id="MFC5862688.1"/>
    </source>
</evidence>
<gene>
    <name evidence="3" type="ORF">ACFPT7_10340</name>
</gene>
<dbReference type="PANTHER" id="PTHR36929">
    <property type="entry name" value="ATTACHMENT SUBUNIT, PUTATIVE-RELATED"/>
    <property type="match status" value="1"/>
</dbReference>
<evidence type="ECO:0000256" key="1">
    <source>
        <dbReference type="ARBA" id="ARBA00006817"/>
    </source>
</evidence>
<organism evidence="3 4">
    <name type="scientific">Acidicapsa dinghuensis</name>
    <dbReference type="NCBI Taxonomy" id="2218256"/>
    <lineage>
        <taxon>Bacteria</taxon>
        <taxon>Pseudomonadati</taxon>
        <taxon>Acidobacteriota</taxon>
        <taxon>Terriglobia</taxon>
        <taxon>Terriglobales</taxon>
        <taxon>Acidobacteriaceae</taxon>
        <taxon>Acidicapsa</taxon>
    </lineage>
</organism>
<dbReference type="EMBL" id="JBHSPH010000002">
    <property type="protein sequence ID" value="MFC5862688.1"/>
    <property type="molecule type" value="Genomic_DNA"/>
</dbReference>
<sequence>MPTNNSAVAARELTVTRLFRAPRELVFRVWTDPAHLANWWGPARFTNPRCDWDVRPGGKIHVDMRAPDGAVYPMGGEFREILPPEKLVFLTSALDGAGKPIFQNLNTVLFKEFEDNQTLIELHVQVVEELGDAEQYLKGMELGWSSSLDKLEAYVGFGADGRAAAAASKAHETVGREIRASRIFRAPRALVWRLCTEPEHIKNWWGPNGFTTIIEHMDVRPGGEWRFVMHGPDGIDYPNHKLYEVVKPIDRLVMNHVCQPHHRMEVVFADVDGGTEVKVWMLFPTAEECQAIIARVGADQKLVENLVKLEQYLMTL</sequence>
<accession>A0ABW1EH55</accession>
<dbReference type="Pfam" id="PF08327">
    <property type="entry name" value="AHSA1"/>
    <property type="match status" value="2"/>
</dbReference>
<evidence type="ECO:0000259" key="2">
    <source>
        <dbReference type="Pfam" id="PF08327"/>
    </source>
</evidence>
<evidence type="ECO:0000313" key="4">
    <source>
        <dbReference type="Proteomes" id="UP001596091"/>
    </source>
</evidence>
<feature type="domain" description="Activator of Hsp90 ATPase homologue 1/2-like C-terminal" evidence="2">
    <location>
        <begin position="185"/>
        <end position="313"/>
    </location>
</feature>
<dbReference type="RefSeq" id="WP_263336423.1">
    <property type="nucleotide sequence ID" value="NZ_JAGSYH010000003.1"/>
</dbReference>
<dbReference type="Gene3D" id="3.30.530.20">
    <property type="match status" value="2"/>
</dbReference>
<feature type="domain" description="Activator of Hsp90 ATPase homologue 1/2-like C-terminal" evidence="2">
    <location>
        <begin position="20"/>
        <end position="156"/>
    </location>
</feature>